<keyword evidence="1" id="KW-0175">Coiled coil</keyword>
<reference evidence="3" key="2">
    <citation type="submission" date="2016-04" db="UniProtKB">
        <authorList>
            <consortium name="WormBaseParasite"/>
        </authorList>
    </citation>
    <scope>IDENTIFICATION</scope>
</reference>
<name>A0A158P7K2_ANGCA</name>
<sequence>MDKVCNVDLSETTEPGLQNRFDTEPDSISRRLTTDELLVSKEKELEMTIVAKLELEARVLTLERDLSGWEERLEEATKVAAIESKNSLTTIQQLHEILEKQEAQLTELRLQLGEKEAIEGKEHDQEKVIAQLRAEIDDLQHQQEVTTSSYEEKLRFAEDEIMVLKACEENATKSLAEMQEKFGVIEEKLHIVEKSREDEKLEGDRIRFEYEKALENLNCELESETAIRDLKLKAEKKLGKIKAATENDVTLAKAELALKIDELQRVLSERNCLIDKMVVEKARMEQKFIEQQEENELKYRQAKEVEKQNVEIRVAELENENRLLGEENSELVKYKEESNARIEESERNVKELQDKIRFLLDTNENSSQKAVEKHDNENRKAFRELQKEIRQLYMELDVKTEALDTANARLFELESNSSKVAEEAIVPKHNHRSIDASPNHEIDEELELMRRKLNDSHKEVDELRETNSKLENLLKEQWKNYQNSPAVIKVSDSELHEGLGFSDPAEAETLARVIGTVAKFSKSEMENVISREESRVAGWVGGTVSHVLTGR</sequence>
<dbReference type="Gene3D" id="1.10.220.60">
    <property type="entry name" value="GRIP domain"/>
    <property type="match status" value="1"/>
</dbReference>
<dbReference type="STRING" id="6313.A0A158P7K2"/>
<organism evidence="2 3">
    <name type="scientific">Angiostrongylus cantonensis</name>
    <name type="common">Rat lungworm</name>
    <dbReference type="NCBI Taxonomy" id="6313"/>
    <lineage>
        <taxon>Eukaryota</taxon>
        <taxon>Metazoa</taxon>
        <taxon>Ecdysozoa</taxon>
        <taxon>Nematoda</taxon>
        <taxon>Chromadorea</taxon>
        <taxon>Rhabditida</taxon>
        <taxon>Rhabditina</taxon>
        <taxon>Rhabditomorpha</taxon>
        <taxon>Strongyloidea</taxon>
        <taxon>Metastrongylidae</taxon>
        <taxon>Angiostrongylus</taxon>
    </lineage>
</organism>
<feature type="coiled-coil region" evidence="1">
    <location>
        <begin position="52"/>
        <end position="149"/>
    </location>
</feature>
<dbReference type="SUPFAM" id="SSF101283">
    <property type="entry name" value="GRIP domain"/>
    <property type="match status" value="1"/>
</dbReference>
<keyword evidence="2" id="KW-1185">Reference proteome</keyword>
<reference evidence="2" key="1">
    <citation type="submission" date="2012-09" db="EMBL/GenBank/DDBJ databases">
        <authorList>
            <person name="Martin A.A."/>
        </authorList>
    </citation>
    <scope>NUCLEOTIDE SEQUENCE</scope>
</reference>
<dbReference type="AlphaFoldDB" id="A0A158P7K2"/>
<protein>
    <submittedName>
        <fullName evidence="3">GRIP domain-containing protein</fullName>
    </submittedName>
</protein>
<feature type="coiled-coil region" evidence="1">
    <location>
        <begin position="274"/>
        <end position="402"/>
    </location>
</feature>
<evidence type="ECO:0000313" key="3">
    <source>
        <dbReference type="WBParaSite" id="ACAC_0000268701-mRNA-1"/>
    </source>
</evidence>
<accession>A0A158P7K2</accession>
<proteinExistence type="predicted"/>
<dbReference type="WBParaSite" id="ACAC_0000268701-mRNA-1">
    <property type="protein sequence ID" value="ACAC_0000268701-mRNA-1"/>
    <property type="gene ID" value="ACAC_0000268701"/>
</dbReference>
<feature type="coiled-coil region" evidence="1">
    <location>
        <begin position="439"/>
        <end position="476"/>
    </location>
</feature>
<evidence type="ECO:0000256" key="1">
    <source>
        <dbReference type="SAM" id="Coils"/>
    </source>
</evidence>
<dbReference type="Proteomes" id="UP000035642">
    <property type="component" value="Unassembled WGS sequence"/>
</dbReference>
<evidence type="ECO:0000313" key="2">
    <source>
        <dbReference type="Proteomes" id="UP000035642"/>
    </source>
</evidence>